<feature type="domain" description="Lysozyme inhibitor LprI-like N-terminal" evidence="2">
    <location>
        <begin position="33"/>
        <end position="124"/>
    </location>
</feature>
<evidence type="ECO:0000313" key="4">
    <source>
        <dbReference type="Proteomes" id="UP000476332"/>
    </source>
</evidence>
<dbReference type="InterPro" id="IPR009739">
    <property type="entry name" value="LprI-like_N"/>
</dbReference>
<evidence type="ECO:0000313" key="3">
    <source>
        <dbReference type="EMBL" id="NDV89003.1"/>
    </source>
</evidence>
<feature type="signal peptide" evidence="1">
    <location>
        <begin position="1"/>
        <end position="20"/>
    </location>
</feature>
<gene>
    <name evidence="3" type="ORF">GTW51_20195</name>
</gene>
<dbReference type="EMBL" id="JAAAMJ010000024">
    <property type="protein sequence ID" value="NDV89003.1"/>
    <property type="molecule type" value="Genomic_DNA"/>
</dbReference>
<accession>A0A6L9MMF2</accession>
<protein>
    <submittedName>
        <fullName evidence="3">DUF1311 domain-containing protein</fullName>
    </submittedName>
</protein>
<evidence type="ECO:0000259" key="2">
    <source>
        <dbReference type="Pfam" id="PF07007"/>
    </source>
</evidence>
<keyword evidence="4" id="KW-1185">Reference proteome</keyword>
<feature type="chain" id="PRO_5027091810" evidence="1">
    <location>
        <begin position="21"/>
        <end position="134"/>
    </location>
</feature>
<evidence type="ECO:0000256" key="1">
    <source>
        <dbReference type="SAM" id="SignalP"/>
    </source>
</evidence>
<dbReference type="Proteomes" id="UP000476332">
    <property type="component" value="Unassembled WGS sequence"/>
</dbReference>
<dbReference type="Gene3D" id="1.20.1270.180">
    <property type="match status" value="1"/>
</dbReference>
<proteinExistence type="predicted"/>
<comment type="caution">
    <text evidence="3">The sequence shown here is derived from an EMBL/GenBank/DDBJ whole genome shotgun (WGS) entry which is preliminary data.</text>
</comment>
<keyword evidence="1" id="KW-0732">Signal</keyword>
<dbReference type="RefSeq" id="WP_163045855.1">
    <property type="nucleotide sequence ID" value="NZ_JAAAMJ010000024.1"/>
</dbReference>
<sequence>MRLLVPLIILLQLLVLPAHAEAESDAEYDACVEQADAVMPEYGECGGAFLDRKDERLDRILQAVMEAIGENSKEPLRDEQRAWLAYRNKTCLFYLNEMEYGQNGRYLSYYACRAAVIHSRIDALEDVLATLAPQ</sequence>
<reference evidence="3 4" key="1">
    <citation type="submission" date="2020-01" db="EMBL/GenBank/DDBJ databases">
        <title>Genomes of bacteria type strains.</title>
        <authorList>
            <person name="Chen J."/>
            <person name="Zhu S."/>
            <person name="Chen J."/>
        </authorList>
    </citation>
    <scope>NUCLEOTIDE SEQUENCE [LARGE SCALE GENOMIC DNA]</scope>
    <source>
        <strain evidence="3 4">KCTC 52919</strain>
    </source>
</reference>
<name>A0A6L9MMF2_9HYPH</name>
<dbReference type="AlphaFoldDB" id="A0A6L9MMF2"/>
<dbReference type="Pfam" id="PF07007">
    <property type="entry name" value="LprI"/>
    <property type="match status" value="1"/>
</dbReference>
<organism evidence="3 4">
    <name type="scientific">Aurantimonas aggregata</name>
    <dbReference type="NCBI Taxonomy" id="2047720"/>
    <lineage>
        <taxon>Bacteria</taxon>
        <taxon>Pseudomonadati</taxon>
        <taxon>Pseudomonadota</taxon>
        <taxon>Alphaproteobacteria</taxon>
        <taxon>Hyphomicrobiales</taxon>
        <taxon>Aurantimonadaceae</taxon>
        <taxon>Aurantimonas</taxon>
    </lineage>
</organism>